<feature type="region of interest" description="Disordered" evidence="1">
    <location>
        <begin position="224"/>
        <end position="269"/>
    </location>
</feature>
<proteinExistence type="predicted"/>
<protein>
    <submittedName>
        <fullName evidence="2">Uncharacterized protein</fullName>
    </submittedName>
</protein>
<sequence length="269" mass="30381">MTTQNRANLMLSSLKKTIIEVSGSYSKRGSGYYDAPPVEDKTPLVQDLEEMVASPLTTDDEKVVLVDTLMVVRVLQKLKEEEWTDRLKEVFEKGDKEYKRKEAAGEMVQEEESLTQKSHRRANTDLAIAMLKGAIHTACYEKFWKNGDPWRFKRPCSSVEIDLERLEESTYTSKAEKAIFRDIRLKLKDVLAYQEGRPTDLSSVDDLTWAKRLRMVFEGEIGQDEEAGKASTLQKGGPSTKPAISEGDVDDDGFESQKVYGGSRGLPKD</sequence>
<organism evidence="2 3">
    <name type="scientific">Imshaugia aleurites</name>
    <dbReference type="NCBI Taxonomy" id="172621"/>
    <lineage>
        <taxon>Eukaryota</taxon>
        <taxon>Fungi</taxon>
        <taxon>Dikarya</taxon>
        <taxon>Ascomycota</taxon>
        <taxon>Pezizomycotina</taxon>
        <taxon>Lecanoromycetes</taxon>
        <taxon>OSLEUM clade</taxon>
        <taxon>Lecanoromycetidae</taxon>
        <taxon>Lecanorales</taxon>
        <taxon>Lecanorineae</taxon>
        <taxon>Parmeliaceae</taxon>
        <taxon>Imshaugia</taxon>
    </lineage>
</organism>
<evidence type="ECO:0000256" key="1">
    <source>
        <dbReference type="SAM" id="MobiDB-lite"/>
    </source>
</evidence>
<dbReference type="AlphaFoldDB" id="A0A8H3EHM3"/>
<dbReference type="OrthoDB" id="5412742at2759"/>
<comment type="caution">
    <text evidence="2">The sequence shown here is derived from an EMBL/GenBank/DDBJ whole genome shotgun (WGS) entry which is preliminary data.</text>
</comment>
<evidence type="ECO:0000313" key="3">
    <source>
        <dbReference type="Proteomes" id="UP000664534"/>
    </source>
</evidence>
<evidence type="ECO:0000313" key="2">
    <source>
        <dbReference type="EMBL" id="CAF9906916.1"/>
    </source>
</evidence>
<reference evidence="2" key="1">
    <citation type="submission" date="2021-03" db="EMBL/GenBank/DDBJ databases">
        <authorList>
            <person name="Tagirdzhanova G."/>
        </authorList>
    </citation>
    <scope>NUCLEOTIDE SEQUENCE</scope>
</reference>
<keyword evidence="3" id="KW-1185">Reference proteome</keyword>
<dbReference type="Proteomes" id="UP000664534">
    <property type="component" value="Unassembled WGS sequence"/>
</dbReference>
<dbReference type="EMBL" id="CAJPDT010000003">
    <property type="protein sequence ID" value="CAF9906916.1"/>
    <property type="molecule type" value="Genomic_DNA"/>
</dbReference>
<accession>A0A8H3EHM3</accession>
<gene>
    <name evidence="2" type="ORF">IMSHALPRED_005391</name>
</gene>
<name>A0A8H3EHM3_9LECA</name>